<feature type="region of interest" description="Disordered" evidence="1">
    <location>
        <begin position="94"/>
        <end position="192"/>
    </location>
</feature>
<evidence type="ECO:0000313" key="3">
    <source>
        <dbReference type="Proteomes" id="UP000298138"/>
    </source>
</evidence>
<dbReference type="EMBL" id="ML220142">
    <property type="protein sequence ID" value="TGZ78390.1"/>
    <property type="molecule type" value="Genomic_DNA"/>
</dbReference>
<accession>A0A4S2MMS4</accession>
<dbReference type="Proteomes" id="UP000298138">
    <property type="component" value="Unassembled WGS sequence"/>
</dbReference>
<dbReference type="InParanoid" id="A0A4S2MMS4"/>
<evidence type="ECO:0000256" key="1">
    <source>
        <dbReference type="SAM" id="MobiDB-lite"/>
    </source>
</evidence>
<feature type="compositionally biased region" description="Polar residues" evidence="1">
    <location>
        <begin position="94"/>
        <end position="103"/>
    </location>
</feature>
<organism evidence="2 3">
    <name type="scientific">Ascodesmis nigricans</name>
    <dbReference type="NCBI Taxonomy" id="341454"/>
    <lineage>
        <taxon>Eukaryota</taxon>
        <taxon>Fungi</taxon>
        <taxon>Dikarya</taxon>
        <taxon>Ascomycota</taxon>
        <taxon>Pezizomycotina</taxon>
        <taxon>Pezizomycetes</taxon>
        <taxon>Pezizales</taxon>
        <taxon>Ascodesmidaceae</taxon>
        <taxon>Ascodesmis</taxon>
    </lineage>
</organism>
<evidence type="ECO:0000313" key="2">
    <source>
        <dbReference type="EMBL" id="TGZ78390.1"/>
    </source>
</evidence>
<protein>
    <submittedName>
        <fullName evidence="2">Uncharacterized protein</fullName>
    </submittedName>
</protein>
<feature type="compositionally biased region" description="Low complexity" evidence="1">
    <location>
        <begin position="151"/>
        <end position="162"/>
    </location>
</feature>
<sequence>MHWSPRVYGDSYLDGLPPAGNRPVPYWLEAGDISYEVVKKHITSMLGSDAYVTKVENINGTEYIYYSAMVPFTASQKSDLKSYTHEFREAYLSPSFNQRSTPQPKRYHRSNHARENRFPLPPPSEYPDPHSHNNPPQQFYPPPLPPPPYHNSPAPAYAPFPFFHDRQNQSIASAGMERSISTTSSRTVGSNT</sequence>
<dbReference type="AlphaFoldDB" id="A0A4S2MMS4"/>
<reference evidence="2 3" key="1">
    <citation type="submission" date="2019-04" db="EMBL/GenBank/DDBJ databases">
        <title>Comparative genomics and transcriptomics to analyze fruiting body development in filamentous ascomycetes.</title>
        <authorList>
            <consortium name="DOE Joint Genome Institute"/>
            <person name="Lutkenhaus R."/>
            <person name="Traeger S."/>
            <person name="Breuer J."/>
            <person name="Kuo A."/>
            <person name="Lipzen A."/>
            <person name="Pangilinan J."/>
            <person name="Dilworth D."/>
            <person name="Sandor L."/>
            <person name="Poggeler S."/>
            <person name="Barry K."/>
            <person name="Grigoriev I.V."/>
            <person name="Nowrousian M."/>
        </authorList>
    </citation>
    <scope>NUCLEOTIDE SEQUENCE [LARGE SCALE GENOMIC DNA]</scope>
    <source>
        <strain evidence="2 3">CBS 389.68</strain>
    </source>
</reference>
<proteinExistence type="predicted"/>
<keyword evidence="3" id="KW-1185">Reference proteome</keyword>
<feature type="compositionally biased region" description="Polar residues" evidence="1">
    <location>
        <begin position="179"/>
        <end position="192"/>
    </location>
</feature>
<feature type="compositionally biased region" description="Pro residues" evidence="1">
    <location>
        <begin position="138"/>
        <end position="150"/>
    </location>
</feature>
<gene>
    <name evidence="2" type="ORF">EX30DRAFT_160334</name>
</gene>
<name>A0A4S2MMS4_9PEZI</name>